<gene>
    <name evidence="2" type="ORF">L249_0324</name>
</gene>
<comment type="caution">
    <text evidence="2">The sequence shown here is derived from an EMBL/GenBank/DDBJ whole genome shotgun (WGS) entry which is preliminary data.</text>
</comment>
<feature type="non-terminal residue" evidence="2">
    <location>
        <position position="182"/>
    </location>
</feature>
<accession>A0A367LFX7</accession>
<proteinExistence type="predicted"/>
<feature type="region of interest" description="Disordered" evidence="1">
    <location>
        <begin position="1"/>
        <end position="116"/>
    </location>
</feature>
<evidence type="ECO:0000256" key="1">
    <source>
        <dbReference type="SAM" id="MobiDB-lite"/>
    </source>
</evidence>
<dbReference type="OrthoDB" id="10635410at2759"/>
<sequence>MYTTINPLPPSRSPRGQSIVASSIRNGTSEDAQQRPLRTPPCSSLVACTDSASRLVPNHGKQRQKYGKNGQSVNLGRPVMHPWRPSLEGKEKQEKKKGEGEGEDEDEDENDDEGGICTIIRGEKKGETTRNKCTVVGTIKKKDVMRWVVVGFAPRGNISQVKASRMDARSAWTAKPGSFNVT</sequence>
<feature type="compositionally biased region" description="Basic and acidic residues" evidence="1">
    <location>
        <begin position="87"/>
        <end position="100"/>
    </location>
</feature>
<name>A0A367LFX7_9HYPO</name>
<dbReference type="EMBL" id="LKCN02000007">
    <property type="protein sequence ID" value="RCI13326.1"/>
    <property type="molecule type" value="Genomic_DNA"/>
</dbReference>
<evidence type="ECO:0000313" key="2">
    <source>
        <dbReference type="EMBL" id="RCI13326.1"/>
    </source>
</evidence>
<feature type="compositionally biased region" description="Polar residues" evidence="1">
    <location>
        <begin position="14"/>
        <end position="31"/>
    </location>
</feature>
<protein>
    <submittedName>
        <fullName evidence="2">Uncharacterized protein</fullName>
    </submittedName>
</protein>
<organism evidence="2 3">
    <name type="scientific">Ophiocordyceps polyrhachis-furcata BCC 54312</name>
    <dbReference type="NCBI Taxonomy" id="1330021"/>
    <lineage>
        <taxon>Eukaryota</taxon>
        <taxon>Fungi</taxon>
        <taxon>Dikarya</taxon>
        <taxon>Ascomycota</taxon>
        <taxon>Pezizomycotina</taxon>
        <taxon>Sordariomycetes</taxon>
        <taxon>Hypocreomycetidae</taxon>
        <taxon>Hypocreales</taxon>
        <taxon>Ophiocordycipitaceae</taxon>
        <taxon>Ophiocordyceps</taxon>
    </lineage>
</organism>
<reference evidence="2 3" key="1">
    <citation type="journal article" date="2015" name="BMC Genomics">
        <title>Insights from the genome of Ophiocordyceps polyrhachis-furcata to pathogenicity and host specificity in insect fungi.</title>
        <authorList>
            <person name="Wichadakul D."/>
            <person name="Kobmoo N."/>
            <person name="Ingsriswang S."/>
            <person name="Tangphatsornruang S."/>
            <person name="Chantasingh D."/>
            <person name="Luangsa-ard J.J."/>
            <person name="Eurwilaichitr L."/>
        </authorList>
    </citation>
    <scope>NUCLEOTIDE SEQUENCE [LARGE SCALE GENOMIC DNA]</scope>
    <source>
        <strain evidence="2 3">BCC 54312</strain>
    </source>
</reference>
<keyword evidence="3" id="KW-1185">Reference proteome</keyword>
<dbReference type="AlphaFoldDB" id="A0A367LFX7"/>
<feature type="compositionally biased region" description="Acidic residues" evidence="1">
    <location>
        <begin position="101"/>
        <end position="114"/>
    </location>
</feature>
<evidence type="ECO:0000313" key="3">
    <source>
        <dbReference type="Proteomes" id="UP000253664"/>
    </source>
</evidence>
<dbReference type="Proteomes" id="UP000253664">
    <property type="component" value="Unassembled WGS sequence"/>
</dbReference>